<feature type="region of interest" description="Disordered" evidence="4">
    <location>
        <begin position="95"/>
        <end position="148"/>
    </location>
</feature>
<dbReference type="PANTHER" id="PTHR13237:SF8">
    <property type="entry name" value="SOMETHING ABOUT SILENCING PROTEIN 10"/>
    <property type="match status" value="1"/>
</dbReference>
<gene>
    <name evidence="6" type="ORF">COEREDRAFT_82470</name>
</gene>
<feature type="compositionally biased region" description="Basic and acidic residues" evidence="4">
    <location>
        <begin position="14"/>
        <end position="23"/>
    </location>
</feature>
<dbReference type="GO" id="GO:0000462">
    <property type="term" value="P:maturation of SSU-rRNA from tricistronic rRNA transcript (SSU-rRNA, 5.8S rRNA, LSU-rRNA)"/>
    <property type="evidence" value="ECO:0007669"/>
    <property type="project" value="TreeGrafter"/>
</dbReference>
<evidence type="ECO:0000256" key="1">
    <source>
        <dbReference type="ARBA" id="ARBA00004123"/>
    </source>
</evidence>
<feature type="domain" description="Sas10 C-terminal" evidence="5">
    <location>
        <begin position="106"/>
        <end position="178"/>
    </location>
</feature>
<evidence type="ECO:0000313" key="6">
    <source>
        <dbReference type="EMBL" id="PIA14876.1"/>
    </source>
</evidence>
<dbReference type="Proteomes" id="UP000242474">
    <property type="component" value="Unassembled WGS sequence"/>
</dbReference>
<dbReference type="EMBL" id="KZ303512">
    <property type="protein sequence ID" value="PIA14876.1"/>
    <property type="molecule type" value="Genomic_DNA"/>
</dbReference>
<dbReference type="STRING" id="763665.A0A2G5B774"/>
<evidence type="ECO:0000256" key="4">
    <source>
        <dbReference type="SAM" id="MobiDB-lite"/>
    </source>
</evidence>
<evidence type="ECO:0000313" key="7">
    <source>
        <dbReference type="Proteomes" id="UP000242474"/>
    </source>
</evidence>
<dbReference type="PANTHER" id="PTHR13237">
    <property type="entry name" value="SOMETHING ABOUT SILENCING PROTEIN 10-RELATED"/>
    <property type="match status" value="1"/>
</dbReference>
<dbReference type="InterPro" id="IPR018972">
    <property type="entry name" value="Sas10_C_dom"/>
</dbReference>
<comment type="similarity">
    <text evidence="2">Belongs to the SAS10 family.</text>
</comment>
<dbReference type="GO" id="GO:0032040">
    <property type="term" value="C:small-subunit processome"/>
    <property type="evidence" value="ECO:0007669"/>
    <property type="project" value="TreeGrafter"/>
</dbReference>
<comment type="subcellular location">
    <subcellularLocation>
        <location evidence="1">Nucleus</location>
    </subcellularLocation>
</comment>
<organism evidence="6 7">
    <name type="scientific">Coemansia reversa (strain ATCC 12441 / NRRL 1564)</name>
    <dbReference type="NCBI Taxonomy" id="763665"/>
    <lineage>
        <taxon>Eukaryota</taxon>
        <taxon>Fungi</taxon>
        <taxon>Fungi incertae sedis</taxon>
        <taxon>Zoopagomycota</taxon>
        <taxon>Kickxellomycotina</taxon>
        <taxon>Kickxellomycetes</taxon>
        <taxon>Kickxellales</taxon>
        <taxon>Kickxellaceae</taxon>
        <taxon>Coemansia</taxon>
    </lineage>
</organism>
<accession>A0A2G5B774</accession>
<proteinExistence type="inferred from homology"/>
<evidence type="ECO:0000259" key="5">
    <source>
        <dbReference type="Pfam" id="PF09368"/>
    </source>
</evidence>
<evidence type="ECO:0000256" key="2">
    <source>
        <dbReference type="ARBA" id="ARBA00010979"/>
    </source>
</evidence>
<reference evidence="6 7" key="1">
    <citation type="journal article" date="2015" name="Genome Biol. Evol.">
        <title>Phylogenomic analyses indicate that early fungi evolved digesting cell walls of algal ancestors of land plants.</title>
        <authorList>
            <person name="Chang Y."/>
            <person name="Wang S."/>
            <person name="Sekimoto S."/>
            <person name="Aerts A.L."/>
            <person name="Choi C."/>
            <person name="Clum A."/>
            <person name="LaButti K.M."/>
            <person name="Lindquist E.A."/>
            <person name="Yee Ngan C."/>
            <person name="Ohm R.A."/>
            <person name="Salamov A.A."/>
            <person name="Grigoriev I.V."/>
            <person name="Spatafora J.W."/>
            <person name="Berbee M.L."/>
        </authorList>
    </citation>
    <scope>NUCLEOTIDE SEQUENCE [LARGE SCALE GENOMIC DNA]</scope>
    <source>
        <strain evidence="6 7">NRRL 1564</strain>
    </source>
</reference>
<dbReference type="Pfam" id="PF09368">
    <property type="entry name" value="Sas10"/>
    <property type="match status" value="1"/>
</dbReference>
<sequence>MSGDTDVPYKHRHSEPLRLDDKAAAVARAQTNKHGDDLDLGMDLDSDPGEVPGPQPMDSDANADDYYSELVRSKAQAKAEKDARKEAQWRQVVEANVAEEAPTEADAKRSVNYQILKNKGMVPRRTKEQRNPRVKRRKRYEKAQKKLNSSVTQVRALEGNYGGEATGIKSGLARSTRFA</sequence>
<feature type="region of interest" description="Disordered" evidence="4">
    <location>
        <begin position="1"/>
        <end position="62"/>
    </location>
</feature>
<protein>
    <recommendedName>
        <fullName evidence="5">Sas10 C-terminal domain-containing protein</fullName>
    </recommendedName>
</protein>
<name>A0A2G5B774_COERN</name>
<keyword evidence="7" id="KW-1185">Reference proteome</keyword>
<dbReference type="OrthoDB" id="1924577at2759"/>
<dbReference type="AlphaFoldDB" id="A0A2G5B774"/>
<feature type="compositionally biased region" description="Acidic residues" evidence="4">
    <location>
        <begin position="38"/>
        <end position="48"/>
    </location>
</feature>
<keyword evidence="3" id="KW-0539">Nucleus</keyword>
<evidence type="ECO:0000256" key="3">
    <source>
        <dbReference type="ARBA" id="ARBA00023242"/>
    </source>
</evidence>